<gene>
    <name evidence="2" type="ORF">LCGC14_2831770</name>
</gene>
<dbReference type="Pfam" id="PF07238">
    <property type="entry name" value="PilZ"/>
    <property type="match status" value="1"/>
</dbReference>
<accession>A0A0F8YDV5</accession>
<dbReference type="GO" id="GO:0035438">
    <property type="term" value="F:cyclic-di-GMP binding"/>
    <property type="evidence" value="ECO:0007669"/>
    <property type="project" value="InterPro"/>
</dbReference>
<organism evidence="2">
    <name type="scientific">marine sediment metagenome</name>
    <dbReference type="NCBI Taxonomy" id="412755"/>
    <lineage>
        <taxon>unclassified sequences</taxon>
        <taxon>metagenomes</taxon>
        <taxon>ecological metagenomes</taxon>
    </lineage>
</organism>
<evidence type="ECO:0000259" key="1">
    <source>
        <dbReference type="Pfam" id="PF07238"/>
    </source>
</evidence>
<dbReference type="InterPro" id="IPR009875">
    <property type="entry name" value="PilZ_domain"/>
</dbReference>
<feature type="non-terminal residue" evidence="2">
    <location>
        <position position="1"/>
    </location>
</feature>
<dbReference type="SUPFAM" id="SSF141371">
    <property type="entry name" value="PilZ domain-like"/>
    <property type="match status" value="1"/>
</dbReference>
<dbReference type="AlphaFoldDB" id="A0A0F8YDV5"/>
<proteinExistence type="predicted"/>
<protein>
    <recommendedName>
        <fullName evidence="1">PilZ domain-containing protein</fullName>
    </recommendedName>
</protein>
<feature type="domain" description="PilZ" evidence="1">
    <location>
        <begin position="7"/>
        <end position="75"/>
    </location>
</feature>
<sequence length="78" mass="8748">VVKNAVLYYRDGQYSVPCILLDHSEAGAKIRIDNLSECPPMDDLHSLLTSDTSHPCRCVWTNRNELGIEYIEGDTSHA</sequence>
<name>A0A0F8YDV5_9ZZZZ</name>
<dbReference type="EMBL" id="LAZR01053950">
    <property type="protein sequence ID" value="KKK79613.1"/>
    <property type="molecule type" value="Genomic_DNA"/>
</dbReference>
<reference evidence="2" key="1">
    <citation type="journal article" date="2015" name="Nature">
        <title>Complex archaea that bridge the gap between prokaryotes and eukaryotes.</title>
        <authorList>
            <person name="Spang A."/>
            <person name="Saw J.H."/>
            <person name="Jorgensen S.L."/>
            <person name="Zaremba-Niedzwiedzka K."/>
            <person name="Martijn J."/>
            <person name="Lind A.E."/>
            <person name="van Eijk R."/>
            <person name="Schleper C."/>
            <person name="Guy L."/>
            <person name="Ettema T.J."/>
        </authorList>
    </citation>
    <scope>NUCLEOTIDE SEQUENCE</scope>
</reference>
<comment type="caution">
    <text evidence="2">The sequence shown here is derived from an EMBL/GenBank/DDBJ whole genome shotgun (WGS) entry which is preliminary data.</text>
</comment>
<evidence type="ECO:0000313" key="2">
    <source>
        <dbReference type="EMBL" id="KKK79613.1"/>
    </source>
</evidence>